<feature type="domain" description="SLS1 first KH" evidence="2">
    <location>
        <begin position="321"/>
        <end position="391"/>
    </location>
</feature>
<keyword evidence="8" id="KW-1185">Reference proteome</keyword>
<evidence type="ECO:0000259" key="2">
    <source>
        <dbReference type="Pfam" id="PF14611"/>
    </source>
</evidence>
<feature type="region of interest" description="Disordered" evidence="1">
    <location>
        <begin position="28"/>
        <end position="47"/>
    </location>
</feature>
<comment type="caution">
    <text evidence="6">The sequence shown here is derived from an EMBL/GenBank/DDBJ whole genome shotgun (WGS) entry which is preliminary data.</text>
</comment>
<proteinExistence type="predicted"/>
<evidence type="ECO:0000313" key="8">
    <source>
        <dbReference type="Proteomes" id="UP001287286"/>
    </source>
</evidence>
<reference evidence="5 8" key="3">
    <citation type="journal article" date="2024" name="Microbiol. Resour. Announc.">
        <title>Genome annotations for the ascomycete fungi Trichoderma harzianum, Trichoderma aggressivum, and Purpureocillium lilacinum.</title>
        <authorList>
            <person name="Beijen E.P.W."/>
            <person name="Ohm R.A."/>
        </authorList>
    </citation>
    <scope>NUCLEOTIDE SEQUENCE [LARGE SCALE GENOMIC DNA]</scope>
    <source>
        <strain evidence="5 8">CBS 150709</strain>
    </source>
</reference>
<evidence type="ECO:0000313" key="7">
    <source>
        <dbReference type="Proteomes" id="UP000078240"/>
    </source>
</evidence>
<evidence type="ECO:0000259" key="4">
    <source>
        <dbReference type="Pfam" id="PF20778"/>
    </source>
</evidence>
<dbReference type="Proteomes" id="UP001287286">
    <property type="component" value="Unassembled WGS sequence"/>
</dbReference>
<name>A0A179H899_PURLI</name>
<evidence type="ECO:0000259" key="3">
    <source>
        <dbReference type="Pfam" id="PF20776"/>
    </source>
</evidence>
<dbReference type="GO" id="GO:0005743">
    <property type="term" value="C:mitochondrial inner membrane"/>
    <property type="evidence" value="ECO:0007669"/>
    <property type="project" value="InterPro"/>
</dbReference>
<dbReference type="InterPro" id="IPR032741">
    <property type="entry name" value="Sls1_KH-1"/>
</dbReference>
<feature type="compositionally biased region" description="Polar residues" evidence="1">
    <location>
        <begin position="866"/>
        <end position="879"/>
    </location>
</feature>
<feature type="compositionally biased region" description="Basic and acidic residues" evidence="1">
    <location>
        <begin position="880"/>
        <end position="898"/>
    </location>
</feature>
<organism evidence="6 7">
    <name type="scientific">Purpureocillium lilacinum</name>
    <name type="common">Paecilomyces lilacinus</name>
    <dbReference type="NCBI Taxonomy" id="33203"/>
    <lineage>
        <taxon>Eukaryota</taxon>
        <taxon>Fungi</taxon>
        <taxon>Dikarya</taxon>
        <taxon>Ascomycota</taxon>
        <taxon>Pezizomycotina</taxon>
        <taxon>Sordariomycetes</taxon>
        <taxon>Hypocreomycetidae</taxon>
        <taxon>Hypocreales</taxon>
        <taxon>Ophiocordycipitaceae</taxon>
        <taxon>Purpureocillium</taxon>
    </lineage>
</organism>
<protein>
    <submittedName>
        <fullName evidence="6">Mitochondrial inner-membrane-bound regulator domain-containing protein</fullName>
    </submittedName>
</protein>
<evidence type="ECO:0000313" key="6">
    <source>
        <dbReference type="EMBL" id="OAQ86384.1"/>
    </source>
</evidence>
<dbReference type="EMBL" id="LSBH01000001">
    <property type="protein sequence ID" value="OAQ86384.1"/>
    <property type="molecule type" value="Genomic_DNA"/>
</dbReference>
<reference evidence="6 7" key="1">
    <citation type="submission" date="2016-01" db="EMBL/GenBank/DDBJ databases">
        <title>Biosynthesis of antibiotic leucinostatins and their inhibition on Phytophthora in bio-control Purpureocillium lilacinum.</title>
        <authorList>
            <person name="Wang G."/>
            <person name="Liu Z."/>
            <person name="Lin R."/>
            <person name="Li E."/>
            <person name="Mao Z."/>
            <person name="Ling J."/>
            <person name="Yin W."/>
            <person name="Xie B."/>
        </authorList>
    </citation>
    <scope>NUCLEOTIDE SEQUENCE [LARGE SCALE GENOMIC DNA]</scope>
    <source>
        <strain evidence="6">PLBJ-1</strain>
    </source>
</reference>
<dbReference type="Proteomes" id="UP000078240">
    <property type="component" value="Unassembled WGS sequence"/>
</dbReference>
<evidence type="ECO:0000256" key="1">
    <source>
        <dbReference type="SAM" id="MobiDB-lite"/>
    </source>
</evidence>
<dbReference type="Pfam" id="PF14611">
    <property type="entry name" value="KH_SLS1_1"/>
    <property type="match status" value="1"/>
</dbReference>
<dbReference type="InterPro" id="IPR048401">
    <property type="entry name" value="SLS1_C"/>
</dbReference>
<feature type="region of interest" description="Disordered" evidence="1">
    <location>
        <begin position="847"/>
        <end position="898"/>
    </location>
</feature>
<dbReference type="Pfam" id="PF20776">
    <property type="entry name" value="SLS1_N"/>
    <property type="match status" value="1"/>
</dbReference>
<evidence type="ECO:0000313" key="5">
    <source>
        <dbReference type="EMBL" id="KAK4088447.1"/>
    </source>
</evidence>
<feature type="domain" description="SLS1 C-terminal" evidence="4">
    <location>
        <begin position="506"/>
        <end position="807"/>
    </location>
</feature>
<dbReference type="Pfam" id="PF20778">
    <property type="entry name" value="SLS1_C"/>
    <property type="match status" value="1"/>
</dbReference>
<dbReference type="AlphaFoldDB" id="A0A179H899"/>
<gene>
    <name evidence="5" type="ORF">Purlil1_7326</name>
    <name evidence="6" type="ORF">VFPBJ_00424</name>
</gene>
<reference evidence="5" key="2">
    <citation type="submission" date="2023-11" db="EMBL/GenBank/DDBJ databases">
        <authorList>
            <person name="Beijen E."/>
            <person name="Ohm R.A."/>
        </authorList>
    </citation>
    <scope>NUCLEOTIDE SEQUENCE</scope>
    <source>
        <strain evidence="5">CBS 150709</strain>
    </source>
</reference>
<dbReference type="EMBL" id="JAWRVI010000025">
    <property type="protein sequence ID" value="KAK4088447.1"/>
    <property type="molecule type" value="Genomic_DNA"/>
</dbReference>
<dbReference type="InterPro" id="IPR048400">
    <property type="entry name" value="SLS1_N"/>
</dbReference>
<sequence>MLSRAATLPRVCLSCRLALARRHATPRLHNGAAGHNRSRTFASDSNPADKERIEALISGSVSHGSADGIGKGPSGRRRARRSKDDDKPAPWEFPPQEEGNAPGPSSSEIPELPEVVEEENIHDAEGAPNPERQSTGRPRIDRSRAFRHDLLNHQNLGVDALGKPVEALILKNPNRMTRSKKHVPVLEEATAITGTPLRWEDVLPTEQGPEYDFSDEVYRNIDELRPVDTKVLPRRDFDKLLGALVDGFTREQLVGYFNKGNWDKDLQHHQGPSYTWAVKQAPWQAAQPNDWGVLKPKQQHAVLILTAKWGLDVQEQVEGLGRSLLWLKPHVFQLITRSSSAVLETLSAGLLDKASNERISTSHSDCRLGIYARKSTIPLILERINDVVKSIKTKVVPVRHVEEENLAEPVLRELGRITSTTAQYDSGNQEISVSWLAEDSQGHTASLAEGEPSTGTETEDPADIVSRLLPRRQPTAQLNQAQIITSLKSSGPGKGAFVEHHREMRTMSWRDKLRQWARYVSPVGKEAPVDRESLAFAEQVSVSNAASKLQGREATTRLTATFGHVLHTEHSIKSSRMSKSRRILSPVVPHPAALTSITADADKPVSQSTAIILNFAPELASNQTQGDTLPRIRLTLPVNPDTDLSAFAFPPDSSLEGVVPLQVNDIMLPDENVDVRLVQQQLFPLDTQQESLKAFLAVSDFNLLAGRLRTPSRATFSVPSGWLTNSSGKTDQEQHPASDIPYLFMGLEIHQIVDLEWRGHTLRYNSIEAGQHGGQRQELSLLAGPPAQSTARDPPSEHVKTFLQLAEEVALGKHFSWDEGYMLMQERSDEQFSWDMLDESFDQEELVDEQPIVQDSEEVPGGHETVASSEEQTGSGNSESRTEDQSTVGDIDRNRRGS</sequence>
<feature type="region of interest" description="Disordered" evidence="1">
    <location>
        <begin position="57"/>
        <end position="109"/>
    </location>
</feature>
<accession>A0A179H899</accession>
<feature type="domain" description="SLS1 N-terminal" evidence="3">
    <location>
        <begin position="214"/>
        <end position="314"/>
    </location>
</feature>